<dbReference type="GO" id="GO:1990077">
    <property type="term" value="C:primosome complex"/>
    <property type="evidence" value="ECO:0007669"/>
    <property type="project" value="UniProtKB-KW"/>
</dbReference>
<dbReference type="CDD" id="cd03364">
    <property type="entry name" value="TOPRIM_DnaG_primases"/>
    <property type="match status" value="1"/>
</dbReference>
<feature type="domain" description="Toprim" evidence="15">
    <location>
        <begin position="257"/>
        <end position="338"/>
    </location>
</feature>
<organism evidence="16 17">
    <name type="scientific">Megasphaera paucivorans</name>
    <dbReference type="NCBI Taxonomy" id="349095"/>
    <lineage>
        <taxon>Bacteria</taxon>
        <taxon>Bacillati</taxon>
        <taxon>Bacillota</taxon>
        <taxon>Negativicutes</taxon>
        <taxon>Veillonellales</taxon>
        <taxon>Veillonellaceae</taxon>
        <taxon>Megasphaera</taxon>
    </lineage>
</organism>
<evidence type="ECO:0000313" key="16">
    <source>
        <dbReference type="EMBL" id="SDM72938.1"/>
    </source>
</evidence>
<evidence type="ECO:0000256" key="9">
    <source>
        <dbReference type="ARBA" id="ARBA00022842"/>
    </source>
</evidence>
<evidence type="ECO:0000256" key="10">
    <source>
        <dbReference type="ARBA" id="ARBA00023125"/>
    </source>
</evidence>
<keyword evidence="1 12" id="KW-0240">DNA-directed RNA polymerase</keyword>
<dbReference type="PANTHER" id="PTHR30313">
    <property type="entry name" value="DNA PRIMASE"/>
    <property type="match status" value="1"/>
</dbReference>
<evidence type="ECO:0000256" key="7">
    <source>
        <dbReference type="ARBA" id="ARBA00022771"/>
    </source>
</evidence>
<dbReference type="SUPFAM" id="SSF56731">
    <property type="entry name" value="DNA primase core"/>
    <property type="match status" value="1"/>
</dbReference>
<dbReference type="InterPro" id="IPR036977">
    <property type="entry name" value="DNA_primase_Znf_CHC2"/>
</dbReference>
<dbReference type="PANTHER" id="PTHR30313:SF2">
    <property type="entry name" value="DNA PRIMASE"/>
    <property type="match status" value="1"/>
</dbReference>
<dbReference type="FunFam" id="3.90.580.10:FF:000001">
    <property type="entry name" value="DNA primase"/>
    <property type="match status" value="1"/>
</dbReference>
<dbReference type="SMART" id="SM00400">
    <property type="entry name" value="ZnF_CHCC"/>
    <property type="match status" value="1"/>
</dbReference>
<evidence type="ECO:0000313" key="17">
    <source>
        <dbReference type="Proteomes" id="UP000199309"/>
    </source>
</evidence>
<keyword evidence="6 12" id="KW-0479">Metal-binding</keyword>
<dbReference type="STRING" id="349095.SAMN05660299_01444"/>
<comment type="cofactor">
    <cofactor evidence="12 13 14">
        <name>Zn(2+)</name>
        <dbReference type="ChEBI" id="CHEBI:29105"/>
    </cofactor>
    <text evidence="12 13 14">Binds 1 zinc ion per monomer.</text>
</comment>
<dbReference type="InterPro" id="IPR030846">
    <property type="entry name" value="DnaG_bac"/>
</dbReference>
<dbReference type="EMBL" id="FNHQ01000012">
    <property type="protein sequence ID" value="SDM72938.1"/>
    <property type="molecule type" value="Genomic_DNA"/>
</dbReference>
<evidence type="ECO:0000256" key="13">
    <source>
        <dbReference type="PIRNR" id="PIRNR002811"/>
    </source>
</evidence>
<evidence type="ECO:0000256" key="2">
    <source>
        <dbReference type="ARBA" id="ARBA00022515"/>
    </source>
</evidence>
<dbReference type="InterPro" id="IPR002694">
    <property type="entry name" value="Znf_CHC2"/>
</dbReference>
<gene>
    <name evidence="12" type="primary">dnaG</name>
    <name evidence="16" type="ORF">SAMN05660299_01444</name>
</gene>
<dbReference type="Pfam" id="PF10410">
    <property type="entry name" value="DnaB_bind"/>
    <property type="match status" value="1"/>
</dbReference>
<dbReference type="EC" id="2.7.7.101" evidence="12"/>
<dbReference type="InterPro" id="IPR034151">
    <property type="entry name" value="TOPRIM_DnaG_bac"/>
</dbReference>
<dbReference type="RefSeq" id="WP_245675107.1">
    <property type="nucleotide sequence ID" value="NZ_FNHQ01000012.1"/>
</dbReference>
<keyword evidence="8 12" id="KW-0862">Zinc</keyword>
<accession>A0A1G9VKZ8</accession>
<evidence type="ECO:0000256" key="5">
    <source>
        <dbReference type="ARBA" id="ARBA00022705"/>
    </source>
</evidence>
<evidence type="ECO:0000256" key="1">
    <source>
        <dbReference type="ARBA" id="ARBA00022478"/>
    </source>
</evidence>
<dbReference type="HAMAP" id="MF_00974">
    <property type="entry name" value="DNA_primase_DnaG"/>
    <property type="match status" value="1"/>
</dbReference>
<dbReference type="Gene3D" id="3.90.980.10">
    <property type="entry name" value="DNA primase, catalytic core, N-terminal domain"/>
    <property type="match status" value="1"/>
</dbReference>
<keyword evidence="5 12" id="KW-0235">DNA replication</keyword>
<evidence type="ECO:0000256" key="8">
    <source>
        <dbReference type="ARBA" id="ARBA00022833"/>
    </source>
</evidence>
<dbReference type="InterPro" id="IPR019475">
    <property type="entry name" value="DNA_primase_DnaB-bd"/>
</dbReference>
<proteinExistence type="inferred from homology"/>
<keyword evidence="4 12" id="KW-0548">Nucleotidyltransferase</keyword>
<comment type="similarity">
    <text evidence="12 13">Belongs to the DnaG primase family.</text>
</comment>
<dbReference type="InterPro" id="IPR050219">
    <property type="entry name" value="DnaG_primase"/>
</dbReference>
<dbReference type="Pfam" id="PF13155">
    <property type="entry name" value="Toprim_2"/>
    <property type="match status" value="1"/>
</dbReference>
<comment type="domain">
    <text evidence="12">Contains an N-terminal zinc-binding domain, a central core domain that contains the primase activity, and a C-terminal DnaB-binding domain.</text>
</comment>
<dbReference type="GO" id="GO:0003677">
    <property type="term" value="F:DNA binding"/>
    <property type="evidence" value="ECO:0007669"/>
    <property type="project" value="UniProtKB-KW"/>
</dbReference>
<dbReference type="Pfam" id="PF08275">
    <property type="entry name" value="DNAG_N"/>
    <property type="match status" value="1"/>
</dbReference>
<evidence type="ECO:0000256" key="11">
    <source>
        <dbReference type="ARBA" id="ARBA00023163"/>
    </source>
</evidence>
<keyword evidence="9" id="KW-0460">Magnesium</keyword>
<feature type="zinc finger region" description="CHC2-type" evidence="12 14">
    <location>
        <begin position="38"/>
        <end position="62"/>
    </location>
</feature>
<dbReference type="InterPro" id="IPR006171">
    <property type="entry name" value="TOPRIM_dom"/>
</dbReference>
<dbReference type="Proteomes" id="UP000199309">
    <property type="component" value="Unassembled WGS sequence"/>
</dbReference>
<dbReference type="InterPro" id="IPR037068">
    <property type="entry name" value="DNA_primase_core_N_sf"/>
</dbReference>
<dbReference type="SMART" id="SM00493">
    <property type="entry name" value="TOPRIM"/>
    <property type="match status" value="1"/>
</dbReference>
<keyword evidence="10 12" id="KW-0238">DNA-binding</keyword>
<dbReference type="FunFam" id="3.90.980.10:FF:000001">
    <property type="entry name" value="DNA primase"/>
    <property type="match status" value="1"/>
</dbReference>
<dbReference type="InterPro" id="IPR006295">
    <property type="entry name" value="DNA_primase_DnaG"/>
</dbReference>
<dbReference type="InterPro" id="IPR016136">
    <property type="entry name" value="DNA_helicase_N/primase_C"/>
</dbReference>
<sequence>MKFSNEFIEQVRQANDIVSVISDYVSLKRQGRNFWACCPFHNEKTASFSVASDKGFFYCFGCHASGDVFKFIMMKENLTFGEAVTRLAERAHIPLPVMEKSAQEIERDRQIAQLYEVNEMAGNFYHNCLLKTHYGKAGLDYFHKRHLSDATILNFKLGYAPDSWNKLTEAFMKKGISGTLLVTLGLAKEKNGRFYDAFRNRVIFPIKDGRGRIVGFGGRVLDESKPKYLNSPETPIFNKRRLLFAMDVAHKSIYEQQNVILVEGYMDVIAAHNRGISNVVASLGTSFTIEQARILQRQAKELTLSYDMDSAGRKATLRAMEIVRGMGMRIRVVSLPQGKDPDEYINSAGPDAFRTAVDEAPNVLDYMLQTAMQQHDSSTLEGKAAVTAMIIPALAAVDNRIILEAFLTKTARQLQIDESAVRSEFNKYIAQHPEAGQLQVHVSTDILDKNMAARGKGTMAVAEENILRFLMEQPNACERIQTKVDVEFFMNERRRNIYRILLNVYGHQGMYTKSDIQEKLTPEESEELARIMVLQDIPMDEAVLMDYVKRFRLAELQKRYEVHSKKAAAFSHSGDTRFVEELTECKRIKEEMKKWS</sequence>
<dbReference type="GO" id="GO:0008270">
    <property type="term" value="F:zinc ion binding"/>
    <property type="evidence" value="ECO:0007669"/>
    <property type="project" value="UniProtKB-UniRule"/>
</dbReference>
<dbReference type="NCBIfam" id="TIGR01391">
    <property type="entry name" value="dnaG"/>
    <property type="match status" value="1"/>
</dbReference>
<name>A0A1G9VKZ8_9FIRM</name>
<dbReference type="GO" id="GO:0000428">
    <property type="term" value="C:DNA-directed RNA polymerase complex"/>
    <property type="evidence" value="ECO:0007669"/>
    <property type="project" value="UniProtKB-KW"/>
</dbReference>
<comment type="subunit">
    <text evidence="12">Monomer. Interacts with DnaB.</text>
</comment>
<dbReference type="GO" id="GO:0006269">
    <property type="term" value="P:DNA replication, synthesis of primer"/>
    <property type="evidence" value="ECO:0007669"/>
    <property type="project" value="UniProtKB-UniRule"/>
</dbReference>
<dbReference type="Gene3D" id="3.40.1360.10">
    <property type="match status" value="1"/>
</dbReference>
<dbReference type="FunFam" id="3.40.1360.10:FF:000002">
    <property type="entry name" value="DNA primase"/>
    <property type="match status" value="1"/>
</dbReference>
<evidence type="ECO:0000259" key="15">
    <source>
        <dbReference type="PROSITE" id="PS50880"/>
    </source>
</evidence>
<reference evidence="16 17" key="1">
    <citation type="submission" date="2016-10" db="EMBL/GenBank/DDBJ databases">
        <authorList>
            <person name="de Groot N.N."/>
        </authorList>
    </citation>
    <scope>NUCLEOTIDE SEQUENCE [LARGE SCALE GENOMIC DNA]</scope>
    <source>
        <strain evidence="16 17">DSM 16981</strain>
    </source>
</reference>
<dbReference type="InterPro" id="IPR013264">
    <property type="entry name" value="DNAG_N"/>
</dbReference>
<comment type="function">
    <text evidence="12 13">RNA polymerase that catalyzes the synthesis of short RNA molecules used as primers for DNA polymerase during DNA replication.</text>
</comment>
<dbReference type="GO" id="GO:0005737">
    <property type="term" value="C:cytoplasm"/>
    <property type="evidence" value="ECO:0007669"/>
    <property type="project" value="TreeGrafter"/>
</dbReference>
<comment type="catalytic activity">
    <reaction evidence="12">
        <text>ssDNA + n NTP = ssDNA/pppN(pN)n-1 hybrid + (n-1) diphosphate.</text>
        <dbReference type="EC" id="2.7.7.101"/>
    </reaction>
</comment>
<dbReference type="GO" id="GO:0003899">
    <property type="term" value="F:DNA-directed RNA polymerase activity"/>
    <property type="evidence" value="ECO:0007669"/>
    <property type="project" value="UniProtKB-UniRule"/>
</dbReference>
<evidence type="ECO:0000256" key="3">
    <source>
        <dbReference type="ARBA" id="ARBA00022679"/>
    </source>
</evidence>
<evidence type="ECO:0000256" key="14">
    <source>
        <dbReference type="PIRSR" id="PIRSR002811-1"/>
    </source>
</evidence>
<evidence type="ECO:0000256" key="4">
    <source>
        <dbReference type="ARBA" id="ARBA00022695"/>
    </source>
</evidence>
<keyword evidence="3 12" id="KW-0808">Transferase</keyword>
<evidence type="ECO:0000256" key="12">
    <source>
        <dbReference type="HAMAP-Rule" id="MF_00974"/>
    </source>
</evidence>
<dbReference type="SUPFAM" id="SSF57783">
    <property type="entry name" value="Zinc beta-ribbon"/>
    <property type="match status" value="1"/>
</dbReference>
<keyword evidence="7 12" id="KW-0863">Zinc-finger</keyword>
<dbReference type="Gene3D" id="3.90.580.10">
    <property type="entry name" value="Zinc finger, CHC2-type domain"/>
    <property type="match status" value="1"/>
</dbReference>
<dbReference type="Gene3D" id="1.10.860.10">
    <property type="entry name" value="DNAb Helicase, Chain A"/>
    <property type="match status" value="1"/>
</dbReference>
<dbReference type="AlphaFoldDB" id="A0A1G9VKZ8"/>
<dbReference type="PIRSF" id="PIRSF002811">
    <property type="entry name" value="DnaG"/>
    <property type="match status" value="1"/>
</dbReference>
<evidence type="ECO:0000256" key="6">
    <source>
        <dbReference type="ARBA" id="ARBA00022723"/>
    </source>
</evidence>
<keyword evidence="2 12" id="KW-0639">Primosome</keyword>
<keyword evidence="17" id="KW-1185">Reference proteome</keyword>
<keyword evidence="11 12" id="KW-0804">Transcription</keyword>
<protein>
    <recommendedName>
        <fullName evidence="12 13">DNA primase</fullName>
        <ecNumber evidence="12">2.7.7.101</ecNumber>
    </recommendedName>
</protein>
<dbReference type="Pfam" id="PF01807">
    <property type="entry name" value="Zn_ribbon_DnaG"/>
    <property type="match status" value="1"/>
</dbReference>
<dbReference type="PROSITE" id="PS50880">
    <property type="entry name" value="TOPRIM"/>
    <property type="match status" value="1"/>
</dbReference>